<dbReference type="EMBL" id="LT607750">
    <property type="protein sequence ID" value="SCG40903.1"/>
    <property type="molecule type" value="Genomic_DNA"/>
</dbReference>
<proteinExistence type="predicted"/>
<keyword evidence="2" id="KW-1185">Reference proteome</keyword>
<reference evidence="1 2" key="1">
    <citation type="submission" date="2016-06" db="EMBL/GenBank/DDBJ databases">
        <authorList>
            <person name="Kjaerup R.B."/>
            <person name="Dalgaard T.S."/>
            <person name="Juul-Madsen H.R."/>
        </authorList>
    </citation>
    <scope>NUCLEOTIDE SEQUENCE [LARGE SCALE GENOMIC DNA]</scope>
    <source>
        <strain evidence="1 2">DSM 43904</strain>
    </source>
</reference>
<protein>
    <submittedName>
        <fullName evidence="1">Uncharacterized protein</fullName>
    </submittedName>
</protein>
<accession>A0A1C5H4S4</accession>
<evidence type="ECO:0000313" key="2">
    <source>
        <dbReference type="Proteomes" id="UP000198217"/>
    </source>
</evidence>
<dbReference type="Proteomes" id="UP000198217">
    <property type="component" value="Chromosome I"/>
</dbReference>
<evidence type="ECO:0000313" key="1">
    <source>
        <dbReference type="EMBL" id="SCG40903.1"/>
    </source>
</evidence>
<name>A0A1C5H4S4_9ACTN</name>
<dbReference type="AlphaFoldDB" id="A0A1C5H4S4"/>
<sequence length="118" mass="13870">MDALWGDGSVGLFRRRKQARATSLDRAADSADLEHLENFVRTRRGVEAYIEPRTTVTETTVMLIADDGEWTRRRIDGPDGARRFAHRMGIPIYDVRLMGYPQRMRDFNERRKRRPDLY</sequence>
<gene>
    <name evidence="1" type="ORF">GA0070609_0951</name>
</gene>
<organism evidence="1 2">
    <name type="scientific">Micromonospora echinaurantiaca</name>
    <dbReference type="NCBI Taxonomy" id="47857"/>
    <lineage>
        <taxon>Bacteria</taxon>
        <taxon>Bacillati</taxon>
        <taxon>Actinomycetota</taxon>
        <taxon>Actinomycetes</taxon>
        <taxon>Micromonosporales</taxon>
        <taxon>Micromonosporaceae</taxon>
        <taxon>Micromonospora</taxon>
    </lineage>
</organism>